<dbReference type="PANTHER" id="PTHR37955:SF1">
    <property type="entry name" value="DEP DOMAIN-CONTAINING PROTEIN"/>
    <property type="match status" value="1"/>
</dbReference>
<keyword evidence="3 5" id="KW-1133">Transmembrane helix</keyword>
<dbReference type="InterPro" id="IPR038665">
    <property type="entry name" value="Voltage-dep_anion_channel_sf"/>
</dbReference>
<protein>
    <submittedName>
        <fullName evidence="6">Tellurium resistance protein</fullName>
    </submittedName>
</protein>
<accession>A0AAE3NP55</accession>
<dbReference type="Proteomes" id="UP001220964">
    <property type="component" value="Unassembled WGS sequence"/>
</dbReference>
<evidence type="ECO:0000256" key="3">
    <source>
        <dbReference type="ARBA" id="ARBA00022989"/>
    </source>
</evidence>
<keyword evidence="7" id="KW-1185">Reference proteome</keyword>
<feature type="transmembrane region" description="Helical" evidence="5">
    <location>
        <begin position="87"/>
        <end position="107"/>
    </location>
</feature>
<evidence type="ECO:0000256" key="2">
    <source>
        <dbReference type="ARBA" id="ARBA00022692"/>
    </source>
</evidence>
<comment type="subcellular location">
    <subcellularLocation>
        <location evidence="1">Membrane</location>
        <topology evidence="1">Multi-pass membrane protein</topology>
    </subcellularLocation>
</comment>
<feature type="transmembrane region" description="Helical" evidence="5">
    <location>
        <begin position="282"/>
        <end position="301"/>
    </location>
</feature>
<evidence type="ECO:0000256" key="1">
    <source>
        <dbReference type="ARBA" id="ARBA00004141"/>
    </source>
</evidence>
<keyword evidence="2 5" id="KW-0812">Transmembrane</keyword>
<feature type="transmembrane region" description="Helical" evidence="5">
    <location>
        <begin position="113"/>
        <end position="134"/>
    </location>
</feature>
<dbReference type="Pfam" id="PF03595">
    <property type="entry name" value="SLAC1"/>
    <property type="match status" value="1"/>
</dbReference>
<dbReference type="Gene3D" id="1.50.10.150">
    <property type="entry name" value="Voltage-dependent anion channel"/>
    <property type="match status" value="1"/>
</dbReference>
<reference evidence="6" key="1">
    <citation type="submission" date="2023-03" db="EMBL/GenBank/DDBJ databases">
        <title>Multiphase analysis and comparison of six strains from genera Psychromarinibacter, Lutimaribacter, and Maritimibacter, including a novel species: Psychromarinibacter sediminicola sp. nov.</title>
        <authorList>
            <person name="Wang Y.-H."/>
            <person name="Ye M.-Q."/>
            <person name="Du Z.-J."/>
        </authorList>
    </citation>
    <scope>NUCLEOTIDE SEQUENCE</scope>
    <source>
        <strain evidence="6">C21-152</strain>
    </source>
</reference>
<dbReference type="EMBL" id="JARGYC010000003">
    <property type="protein sequence ID" value="MDF0599427.1"/>
    <property type="molecule type" value="Genomic_DNA"/>
</dbReference>
<feature type="transmembrane region" description="Helical" evidence="5">
    <location>
        <begin position="204"/>
        <end position="222"/>
    </location>
</feature>
<dbReference type="InterPro" id="IPR004695">
    <property type="entry name" value="SLAC1/Mae1/Ssu1/TehA"/>
</dbReference>
<organism evidence="6 7">
    <name type="scientific">Psychromarinibacter sediminicola</name>
    <dbReference type="NCBI Taxonomy" id="3033385"/>
    <lineage>
        <taxon>Bacteria</taxon>
        <taxon>Pseudomonadati</taxon>
        <taxon>Pseudomonadota</taxon>
        <taxon>Alphaproteobacteria</taxon>
        <taxon>Rhodobacterales</taxon>
        <taxon>Paracoccaceae</taxon>
        <taxon>Psychromarinibacter</taxon>
    </lineage>
</organism>
<evidence type="ECO:0000313" key="7">
    <source>
        <dbReference type="Proteomes" id="UP001220964"/>
    </source>
</evidence>
<feature type="transmembrane region" description="Helical" evidence="5">
    <location>
        <begin position="45"/>
        <end position="66"/>
    </location>
</feature>
<comment type="caution">
    <text evidence="6">The sequence shown here is derived from an EMBL/GenBank/DDBJ whole genome shotgun (WGS) entry which is preliminary data.</text>
</comment>
<dbReference type="GO" id="GO:0046583">
    <property type="term" value="F:monoatomic cation efflux transmembrane transporter activity"/>
    <property type="evidence" value="ECO:0007669"/>
    <property type="project" value="TreeGrafter"/>
</dbReference>
<dbReference type="InterPro" id="IPR052951">
    <property type="entry name" value="Tellurite_res_ion_channel"/>
</dbReference>
<proteinExistence type="predicted"/>
<dbReference type="PANTHER" id="PTHR37955">
    <property type="entry name" value="TELLURITE RESISTANCE PROTEIN TEHA"/>
    <property type="match status" value="1"/>
</dbReference>
<gene>
    <name evidence="6" type="ORF">P1J78_01660</name>
</gene>
<name>A0AAE3NP55_9RHOB</name>
<feature type="transmembrane region" description="Helical" evidence="5">
    <location>
        <begin position="172"/>
        <end position="192"/>
    </location>
</feature>
<feature type="transmembrane region" description="Helical" evidence="5">
    <location>
        <begin position="257"/>
        <end position="276"/>
    </location>
</feature>
<dbReference type="GO" id="GO:0005886">
    <property type="term" value="C:plasma membrane"/>
    <property type="evidence" value="ECO:0007669"/>
    <property type="project" value="TreeGrafter"/>
</dbReference>
<evidence type="ECO:0000313" key="6">
    <source>
        <dbReference type="EMBL" id="MDF0599427.1"/>
    </source>
</evidence>
<feature type="transmembrane region" description="Helical" evidence="5">
    <location>
        <begin position="146"/>
        <end position="166"/>
    </location>
</feature>
<dbReference type="AlphaFoldDB" id="A0AAE3NP55"/>
<evidence type="ECO:0000256" key="5">
    <source>
        <dbReference type="SAM" id="Phobius"/>
    </source>
</evidence>
<feature type="transmembrane region" description="Helical" evidence="5">
    <location>
        <begin position="228"/>
        <end position="245"/>
    </location>
</feature>
<evidence type="ECO:0000256" key="4">
    <source>
        <dbReference type="ARBA" id="ARBA00023136"/>
    </source>
</evidence>
<dbReference type="CDD" id="cd09322">
    <property type="entry name" value="TDT_TehA_like"/>
    <property type="match status" value="1"/>
</dbReference>
<sequence>MRQDPVQRVAFWRRTPPAVFPPLMGLFGLALAWRRASEAFDRLGWVSDLLLGAVTLLFLGALAAYAAKAMRRPGAVIEDLRVLPGRLGLAALSMSVMLLAAGLVPFAPGAARVVLVCGLGLHGMLAALVIYVLVASPPEGRMVTPAWHLTFVGFIVAPLAAVPLGLPGVAWAAFYGTLPVAALIFAVSAVQFATRPPPAPLRPLLAIHLAPMALFGTAGVLLGLTGVALAFCAGAAVLFVALVVWNVPLRAAGFSPLWGAFTFPLAAFAGLLLLLSPVAAPFRVTGGVLLVLATLLLPWIAAKVLQMWAKGALAVKTNSAVA</sequence>
<keyword evidence="4 5" id="KW-0472">Membrane</keyword>
<dbReference type="RefSeq" id="WP_275565576.1">
    <property type="nucleotide sequence ID" value="NZ_JARGYC010000003.1"/>
</dbReference>
<feature type="transmembrane region" description="Helical" evidence="5">
    <location>
        <begin position="12"/>
        <end position="33"/>
    </location>
</feature>